<protein>
    <recommendedName>
        <fullName evidence="3">Lipoprotein</fullName>
    </recommendedName>
</protein>
<comment type="caution">
    <text evidence="1">The sequence shown here is derived from an EMBL/GenBank/DDBJ whole genome shotgun (WGS) entry which is preliminary data.</text>
</comment>
<proteinExistence type="predicted"/>
<dbReference type="PROSITE" id="PS51257">
    <property type="entry name" value="PROKAR_LIPOPROTEIN"/>
    <property type="match status" value="1"/>
</dbReference>
<keyword evidence="2" id="KW-1185">Reference proteome</keyword>
<gene>
    <name evidence="1" type="ORF">DDV96_14135</name>
</gene>
<dbReference type="Proteomes" id="UP000245962">
    <property type="component" value="Unassembled WGS sequence"/>
</dbReference>
<evidence type="ECO:0000313" key="2">
    <source>
        <dbReference type="Proteomes" id="UP000245962"/>
    </source>
</evidence>
<organism evidence="1 2">
    <name type="scientific">Marixanthomonas spongiae</name>
    <dbReference type="NCBI Taxonomy" id="2174845"/>
    <lineage>
        <taxon>Bacteria</taxon>
        <taxon>Pseudomonadati</taxon>
        <taxon>Bacteroidota</taxon>
        <taxon>Flavobacteriia</taxon>
        <taxon>Flavobacteriales</taxon>
        <taxon>Flavobacteriaceae</taxon>
        <taxon>Marixanthomonas</taxon>
    </lineage>
</organism>
<sequence>MIMKNFLMLTMIIILTSCGLGDKEKQEAKQEDRIEQSDEKTTLPIAKESWRGWKPPKQVNGYTLTYYETDPFSSKNLYSASLRYEKGGVKVPITIVDGSTGKGTAEIRQHREFAEKELNHESSFGYEKTVDYNGTNAREEYLNATKQYLIRFLYKNRYGVSVKSKAPSSEELWELIEGLQSNELEK</sequence>
<evidence type="ECO:0000313" key="1">
    <source>
        <dbReference type="EMBL" id="PVW13057.1"/>
    </source>
</evidence>
<dbReference type="AlphaFoldDB" id="A0A2U0HW34"/>
<reference evidence="1 2" key="1">
    <citation type="submission" date="2018-04" db="EMBL/GenBank/DDBJ databases">
        <title>Marixanthomonas spongiae HN-E44 sp. nov., isolated from a marine sponge.</title>
        <authorList>
            <person name="Luo L."/>
            <person name="Zhuang L."/>
        </authorList>
    </citation>
    <scope>NUCLEOTIDE SEQUENCE [LARGE SCALE GENOMIC DNA]</scope>
    <source>
        <strain evidence="1 2">HN-E44</strain>
    </source>
</reference>
<name>A0A2U0HW34_9FLAO</name>
<dbReference type="EMBL" id="QEHR01000011">
    <property type="protein sequence ID" value="PVW13057.1"/>
    <property type="molecule type" value="Genomic_DNA"/>
</dbReference>
<evidence type="ECO:0008006" key="3">
    <source>
        <dbReference type="Google" id="ProtNLM"/>
    </source>
</evidence>
<accession>A0A2U0HW34</accession>